<dbReference type="AlphaFoldDB" id="G9NBW3"/>
<feature type="non-terminal residue" evidence="2">
    <location>
        <position position="1"/>
    </location>
</feature>
<organism evidence="2 3">
    <name type="scientific">Hypocrea virens (strain Gv29-8 / FGSC 10586)</name>
    <name type="common">Gliocladium virens</name>
    <name type="synonym">Trichoderma virens</name>
    <dbReference type="NCBI Taxonomy" id="413071"/>
    <lineage>
        <taxon>Eukaryota</taxon>
        <taxon>Fungi</taxon>
        <taxon>Dikarya</taxon>
        <taxon>Ascomycota</taxon>
        <taxon>Pezizomycotina</taxon>
        <taxon>Sordariomycetes</taxon>
        <taxon>Hypocreomycetidae</taxon>
        <taxon>Hypocreales</taxon>
        <taxon>Hypocreaceae</taxon>
        <taxon>Trichoderma</taxon>
    </lineage>
</organism>
<keyword evidence="1" id="KW-0812">Transmembrane</keyword>
<protein>
    <submittedName>
        <fullName evidence="2">Uncharacterized protein</fullName>
    </submittedName>
</protein>
<keyword evidence="1" id="KW-1133">Transmembrane helix</keyword>
<keyword evidence="3" id="KW-1185">Reference proteome</keyword>
<dbReference type="RefSeq" id="XP_013950509.1">
    <property type="nucleotide sequence ID" value="XM_014095034.1"/>
</dbReference>
<dbReference type="Proteomes" id="UP000007115">
    <property type="component" value="Unassembled WGS sequence"/>
</dbReference>
<dbReference type="STRING" id="413071.G9NBW3"/>
<gene>
    <name evidence="2" type="ORF">TRIVIDRAFT_163762</name>
</gene>
<dbReference type="eggNOG" id="ENOG502SDUN">
    <property type="taxonomic scope" value="Eukaryota"/>
</dbReference>
<dbReference type="EMBL" id="ABDF02000091">
    <property type="protein sequence ID" value="EHK16316.1"/>
    <property type="molecule type" value="Genomic_DNA"/>
</dbReference>
<evidence type="ECO:0000313" key="3">
    <source>
        <dbReference type="Proteomes" id="UP000007115"/>
    </source>
</evidence>
<dbReference type="OrthoDB" id="5355526at2759"/>
<proteinExistence type="predicted"/>
<accession>G9NBW3</accession>
<feature type="transmembrane region" description="Helical" evidence="1">
    <location>
        <begin position="87"/>
        <end position="106"/>
    </location>
</feature>
<dbReference type="VEuPathDB" id="FungiDB:TRIVIDRAFT_163762"/>
<reference evidence="2 3" key="1">
    <citation type="journal article" date="2011" name="Genome Biol.">
        <title>Comparative genome sequence analysis underscores mycoparasitism as the ancestral life style of Trichoderma.</title>
        <authorList>
            <person name="Kubicek C.P."/>
            <person name="Herrera-Estrella A."/>
            <person name="Seidl-Seiboth V."/>
            <person name="Martinez D.A."/>
            <person name="Druzhinina I.S."/>
            <person name="Thon M."/>
            <person name="Zeilinger S."/>
            <person name="Casas-Flores S."/>
            <person name="Horwitz B.A."/>
            <person name="Mukherjee P.K."/>
            <person name="Mukherjee M."/>
            <person name="Kredics L."/>
            <person name="Alcaraz L.D."/>
            <person name="Aerts A."/>
            <person name="Antal Z."/>
            <person name="Atanasova L."/>
            <person name="Cervantes-Badillo M.G."/>
            <person name="Challacombe J."/>
            <person name="Chertkov O."/>
            <person name="McCluskey K."/>
            <person name="Coulpier F."/>
            <person name="Deshpande N."/>
            <person name="von Doehren H."/>
            <person name="Ebbole D.J."/>
            <person name="Esquivel-Naranjo E.U."/>
            <person name="Fekete E."/>
            <person name="Flipphi M."/>
            <person name="Glaser F."/>
            <person name="Gomez-Rodriguez E.Y."/>
            <person name="Gruber S."/>
            <person name="Han C."/>
            <person name="Henrissat B."/>
            <person name="Hermosa R."/>
            <person name="Hernandez-Onate M."/>
            <person name="Karaffa L."/>
            <person name="Kosti I."/>
            <person name="Le Crom S."/>
            <person name="Lindquist E."/>
            <person name="Lucas S."/>
            <person name="Luebeck M."/>
            <person name="Luebeck P.S."/>
            <person name="Margeot A."/>
            <person name="Metz B."/>
            <person name="Misra M."/>
            <person name="Nevalainen H."/>
            <person name="Omann M."/>
            <person name="Packer N."/>
            <person name="Perrone G."/>
            <person name="Uresti-Rivera E.E."/>
            <person name="Salamov A."/>
            <person name="Schmoll M."/>
            <person name="Seiboth B."/>
            <person name="Shapiro H."/>
            <person name="Sukno S."/>
            <person name="Tamayo-Ramos J.A."/>
            <person name="Tisch D."/>
            <person name="Wiest A."/>
            <person name="Wilkinson H.H."/>
            <person name="Zhang M."/>
            <person name="Coutinho P.M."/>
            <person name="Kenerley C.M."/>
            <person name="Monte E."/>
            <person name="Baker S.E."/>
            <person name="Grigoriev I.V."/>
        </authorList>
    </citation>
    <scope>NUCLEOTIDE SEQUENCE [LARGE SCALE GENOMIC DNA]</scope>
    <source>
        <strain evidence="3">Gv29-8 / FGSC 10586</strain>
    </source>
</reference>
<dbReference type="GeneID" id="25788579"/>
<evidence type="ECO:0000256" key="1">
    <source>
        <dbReference type="SAM" id="Phobius"/>
    </source>
</evidence>
<keyword evidence="1" id="KW-0472">Membrane</keyword>
<dbReference type="HOGENOM" id="CLU_2203221_0_0_1"/>
<dbReference type="InParanoid" id="G9NBW3"/>
<evidence type="ECO:0000313" key="2">
    <source>
        <dbReference type="EMBL" id="EHK16316.1"/>
    </source>
</evidence>
<name>G9NBW3_HYPVG</name>
<sequence>LVDVQSSPSVPPVAASTEYTYDPLPADMMLPIGSSYLMHLFEHPEDAEVTPVMYRKIPKKLRHKLEACPVKGGTVGWGIEIIERMNWFIAFLYGCLGFAVSLLRLCGP</sequence>
<comment type="caution">
    <text evidence="2">The sequence shown here is derived from an EMBL/GenBank/DDBJ whole genome shotgun (WGS) entry which is preliminary data.</text>
</comment>